<accession>A0ACC7LFA5</accession>
<name>A0ACC7LFA5_9FLAO</name>
<gene>
    <name evidence="1" type="ORF">ACEZ3G_02250</name>
</gene>
<protein>
    <submittedName>
        <fullName evidence="1">Uncharacterized protein</fullName>
    </submittedName>
</protein>
<dbReference type="EMBL" id="JBHFPV010000001">
    <property type="protein sequence ID" value="MFH6602283.1"/>
    <property type="molecule type" value="Genomic_DNA"/>
</dbReference>
<comment type="caution">
    <text evidence="1">The sequence shown here is derived from an EMBL/GenBank/DDBJ whole genome shotgun (WGS) entry which is preliminary data.</text>
</comment>
<proteinExistence type="predicted"/>
<keyword evidence="2" id="KW-1185">Reference proteome</keyword>
<dbReference type="Proteomes" id="UP001595191">
    <property type="component" value="Unassembled WGS sequence"/>
</dbReference>
<evidence type="ECO:0000313" key="2">
    <source>
        <dbReference type="Proteomes" id="UP001595191"/>
    </source>
</evidence>
<reference evidence="1" key="1">
    <citation type="submission" date="2024-09" db="EMBL/GenBank/DDBJ databases">
        <authorList>
            <person name="Liu J."/>
        </authorList>
    </citation>
    <scope>NUCLEOTIDE SEQUENCE</scope>
    <source>
        <strain evidence="1">NBU2967</strain>
    </source>
</reference>
<organism evidence="1 2">
    <name type="scientific">Meishania litoralis</name>
    <dbReference type="NCBI Taxonomy" id="3434685"/>
    <lineage>
        <taxon>Bacteria</taxon>
        <taxon>Pseudomonadati</taxon>
        <taxon>Bacteroidota</taxon>
        <taxon>Flavobacteriia</taxon>
        <taxon>Flavobacteriales</taxon>
        <taxon>Flavobacteriaceae</taxon>
        <taxon>Meishania</taxon>
    </lineage>
</organism>
<sequence>MVSKVALPILDKKNGAVIGSARYKIIDTENVVVEIGCSSGPLLSGRLVQS</sequence>
<evidence type="ECO:0000313" key="1">
    <source>
        <dbReference type="EMBL" id="MFH6602283.1"/>
    </source>
</evidence>